<evidence type="ECO:0000259" key="1">
    <source>
        <dbReference type="Pfam" id="PF13751"/>
    </source>
</evidence>
<organism evidence="2 3">
    <name type="scientific">Pullulanibacillus camelliae</name>
    <dbReference type="NCBI Taxonomy" id="1707096"/>
    <lineage>
        <taxon>Bacteria</taxon>
        <taxon>Bacillati</taxon>
        <taxon>Bacillota</taxon>
        <taxon>Bacilli</taxon>
        <taxon>Bacillales</taxon>
        <taxon>Sporolactobacillaceae</taxon>
        <taxon>Pullulanibacillus</taxon>
    </lineage>
</organism>
<feature type="domain" description="Transposase DDE" evidence="1">
    <location>
        <begin position="10"/>
        <end position="86"/>
    </location>
</feature>
<evidence type="ECO:0000313" key="2">
    <source>
        <dbReference type="EMBL" id="GGE39930.1"/>
    </source>
</evidence>
<accession>A0A8J2VXD3</accession>
<dbReference type="EMBL" id="BMIR01000007">
    <property type="protein sequence ID" value="GGE39930.1"/>
    <property type="molecule type" value="Genomic_DNA"/>
</dbReference>
<dbReference type="Pfam" id="PF13751">
    <property type="entry name" value="DDE_Tnp_1_6"/>
    <property type="match status" value="1"/>
</dbReference>
<reference evidence="2" key="1">
    <citation type="journal article" date="2014" name="Int. J. Syst. Evol. Microbiol.">
        <title>Complete genome sequence of Corynebacterium casei LMG S-19264T (=DSM 44701T), isolated from a smear-ripened cheese.</title>
        <authorList>
            <consortium name="US DOE Joint Genome Institute (JGI-PGF)"/>
            <person name="Walter F."/>
            <person name="Albersmeier A."/>
            <person name="Kalinowski J."/>
            <person name="Ruckert C."/>
        </authorList>
    </citation>
    <scope>NUCLEOTIDE SEQUENCE</scope>
    <source>
        <strain evidence="2">CGMCC 1.15371</strain>
    </source>
</reference>
<dbReference type="AlphaFoldDB" id="A0A8J2VXD3"/>
<evidence type="ECO:0000313" key="3">
    <source>
        <dbReference type="Proteomes" id="UP000628775"/>
    </source>
</evidence>
<protein>
    <recommendedName>
        <fullName evidence="1">Transposase DDE domain-containing protein</fullName>
    </recommendedName>
</protein>
<reference evidence="2" key="2">
    <citation type="submission" date="2020-09" db="EMBL/GenBank/DDBJ databases">
        <authorList>
            <person name="Sun Q."/>
            <person name="Zhou Y."/>
        </authorList>
    </citation>
    <scope>NUCLEOTIDE SEQUENCE</scope>
    <source>
        <strain evidence="2">CGMCC 1.15371</strain>
    </source>
</reference>
<name>A0A8J2VXD3_9BACL</name>
<comment type="caution">
    <text evidence="2">The sequence shown here is derived from an EMBL/GenBank/DDBJ whole genome shotgun (WGS) entry which is preliminary data.</text>
</comment>
<gene>
    <name evidence="2" type="ORF">GCM10011391_18440</name>
</gene>
<sequence>MQTPVIEGNPRRVYDNEKWEPQKETIRKQLSEEKTDEIYGKHKSDVEPVFGFLKANLCFTCMSVRGKEKVENGFGFAFMAVNLRKYTAQTLNITIDE</sequence>
<keyword evidence="3" id="KW-1185">Reference proteome</keyword>
<proteinExistence type="predicted"/>
<dbReference type="InterPro" id="IPR025668">
    <property type="entry name" value="Tnp_DDE_dom"/>
</dbReference>
<dbReference type="Proteomes" id="UP000628775">
    <property type="component" value="Unassembled WGS sequence"/>
</dbReference>